<dbReference type="EMBL" id="WBWA01000003">
    <property type="protein sequence ID" value="KAB2666538.1"/>
    <property type="molecule type" value="Genomic_DNA"/>
</dbReference>
<accession>A0A7X6FPG0</accession>
<dbReference type="Pfam" id="PF05119">
    <property type="entry name" value="Terminase_4"/>
    <property type="match status" value="1"/>
</dbReference>
<keyword evidence="4" id="KW-1185">Reference proteome</keyword>
<feature type="region of interest" description="Disordered" evidence="1">
    <location>
        <begin position="93"/>
        <end position="125"/>
    </location>
</feature>
<evidence type="ECO:0000313" key="5">
    <source>
        <dbReference type="Proteomes" id="UP000558475"/>
    </source>
</evidence>
<sequence length="143" mass="15598">MSGMVGSPPEHLGDKERLLWEALASPDAWGGILTVCDRALLEQYCILAVRKAKADEEAEDNEVVMGAQGPKVNPWLTISDKCWTEMLKIADQIGGTPKSRRRMSEAPGDASAPDEEAEEDSQQGETVDLNQIVQDAMHRAGVH</sequence>
<dbReference type="InterPro" id="IPR006448">
    <property type="entry name" value="Phage_term_ssu_P27"/>
</dbReference>
<organism evidence="3 5">
    <name type="scientific">Brucella tritici</name>
    <dbReference type="NCBI Taxonomy" id="94626"/>
    <lineage>
        <taxon>Bacteria</taxon>
        <taxon>Pseudomonadati</taxon>
        <taxon>Pseudomonadota</taxon>
        <taxon>Alphaproteobacteria</taxon>
        <taxon>Hyphomicrobiales</taxon>
        <taxon>Brucellaceae</taxon>
        <taxon>Brucella/Ochrobactrum group</taxon>
        <taxon>Brucella</taxon>
    </lineage>
</organism>
<evidence type="ECO:0000313" key="4">
    <source>
        <dbReference type="Proteomes" id="UP000430843"/>
    </source>
</evidence>
<dbReference type="RefSeq" id="WP_151677320.1">
    <property type="nucleotide sequence ID" value="NZ_WBWA01000003.1"/>
</dbReference>
<dbReference type="Proteomes" id="UP000558475">
    <property type="component" value="Unassembled WGS sequence"/>
</dbReference>
<evidence type="ECO:0000313" key="3">
    <source>
        <dbReference type="EMBL" id="NKW09426.1"/>
    </source>
</evidence>
<protein>
    <submittedName>
        <fullName evidence="3">Phage terminase small subunit P27 family</fullName>
    </submittedName>
</protein>
<reference evidence="2 4" key="1">
    <citation type="submission" date="2019-09" db="EMBL/GenBank/DDBJ databases">
        <title>Taxonomic organization of the family Brucellaceae based on a phylogenomic approach.</title>
        <authorList>
            <person name="Leclercq S."/>
            <person name="Cloeckaert A."/>
            <person name="Zygmunt M.S."/>
        </authorList>
    </citation>
    <scope>NUCLEOTIDE SEQUENCE [LARGE SCALE GENOMIC DNA]</scope>
    <source>
        <strain evidence="2 4">LMG 18957</strain>
    </source>
</reference>
<dbReference type="NCBIfam" id="TIGR01558">
    <property type="entry name" value="sm_term_P27"/>
    <property type="match status" value="1"/>
</dbReference>
<name>A0A7X6FPG0_9HYPH</name>
<reference evidence="3 5" key="2">
    <citation type="submission" date="2020-04" db="EMBL/GenBank/DDBJ databases">
        <title>Whole genome sequencing of clinical and environmental type strains of Ochrobactrum.</title>
        <authorList>
            <person name="Dharne M."/>
        </authorList>
    </citation>
    <scope>NUCLEOTIDE SEQUENCE [LARGE SCALE GENOMIC DNA]</scope>
    <source>
        <strain evidence="3 5">DSM 13340</strain>
    </source>
</reference>
<feature type="compositionally biased region" description="Acidic residues" evidence="1">
    <location>
        <begin position="112"/>
        <end position="122"/>
    </location>
</feature>
<proteinExistence type="predicted"/>
<comment type="caution">
    <text evidence="3">The sequence shown here is derived from an EMBL/GenBank/DDBJ whole genome shotgun (WGS) entry which is preliminary data.</text>
</comment>
<dbReference type="EMBL" id="JAAXZB010000001">
    <property type="protein sequence ID" value="NKW09426.1"/>
    <property type="molecule type" value="Genomic_DNA"/>
</dbReference>
<gene>
    <name evidence="2" type="ORF">F9K91_04970</name>
    <name evidence="3" type="ORF">HGG76_05890</name>
</gene>
<dbReference type="AlphaFoldDB" id="A0A7X6FPG0"/>
<evidence type="ECO:0000256" key="1">
    <source>
        <dbReference type="SAM" id="MobiDB-lite"/>
    </source>
</evidence>
<evidence type="ECO:0000313" key="2">
    <source>
        <dbReference type="EMBL" id="KAB2666538.1"/>
    </source>
</evidence>
<dbReference type="Proteomes" id="UP000430843">
    <property type="component" value="Unassembled WGS sequence"/>
</dbReference>